<feature type="compositionally biased region" description="Basic and acidic residues" evidence="1">
    <location>
        <begin position="89"/>
        <end position="187"/>
    </location>
</feature>
<evidence type="ECO:0000313" key="2">
    <source>
        <dbReference type="EMBL" id="RRT36265.1"/>
    </source>
</evidence>
<proteinExistence type="predicted"/>
<evidence type="ECO:0000313" key="3">
    <source>
        <dbReference type="Proteomes" id="UP000287651"/>
    </source>
</evidence>
<comment type="caution">
    <text evidence="2">The sequence shown here is derived from an EMBL/GenBank/DDBJ whole genome shotgun (WGS) entry which is preliminary data.</text>
</comment>
<dbReference type="Proteomes" id="UP000287651">
    <property type="component" value="Unassembled WGS sequence"/>
</dbReference>
<accession>A0A426X9W2</accession>
<name>A0A426X9W2_ENSVE</name>
<evidence type="ECO:0000256" key="1">
    <source>
        <dbReference type="SAM" id="MobiDB-lite"/>
    </source>
</evidence>
<protein>
    <submittedName>
        <fullName evidence="2">Uncharacterized protein</fullName>
    </submittedName>
</protein>
<sequence length="187" mass="22547">MHLLDCDPSPIQSPLHSSRYDMLFDEDNLETVGHRAIGQEKTKKQNASHHSPERNHDKRISDRHRHGDDISRYDRVDGRSRGHRKHGDYHRDKRADERVDEDREHRRRLHESSRHVYDGGDRKRSFGSRLENDREGGDSHRENEGDSRKRLNDDKLRRRDDGDRKRKSRDRDVDDYRERKSREKDRN</sequence>
<feature type="region of interest" description="Disordered" evidence="1">
    <location>
        <begin position="39"/>
        <end position="187"/>
    </location>
</feature>
<organism evidence="2 3">
    <name type="scientific">Ensete ventricosum</name>
    <name type="common">Abyssinian banana</name>
    <name type="synonym">Musa ensete</name>
    <dbReference type="NCBI Taxonomy" id="4639"/>
    <lineage>
        <taxon>Eukaryota</taxon>
        <taxon>Viridiplantae</taxon>
        <taxon>Streptophyta</taxon>
        <taxon>Embryophyta</taxon>
        <taxon>Tracheophyta</taxon>
        <taxon>Spermatophyta</taxon>
        <taxon>Magnoliopsida</taxon>
        <taxon>Liliopsida</taxon>
        <taxon>Zingiberales</taxon>
        <taxon>Musaceae</taxon>
        <taxon>Ensete</taxon>
    </lineage>
</organism>
<dbReference type="AlphaFoldDB" id="A0A426X9W2"/>
<gene>
    <name evidence="2" type="ORF">B296_00049373</name>
</gene>
<dbReference type="EMBL" id="AMZH03023828">
    <property type="protein sequence ID" value="RRT36265.1"/>
    <property type="molecule type" value="Genomic_DNA"/>
</dbReference>
<feature type="compositionally biased region" description="Basic and acidic residues" evidence="1">
    <location>
        <begin position="50"/>
        <end position="80"/>
    </location>
</feature>
<reference evidence="2 3" key="1">
    <citation type="journal article" date="2014" name="Agronomy (Basel)">
        <title>A Draft Genome Sequence for Ensete ventricosum, the Drought-Tolerant Tree Against Hunger.</title>
        <authorList>
            <person name="Harrison J."/>
            <person name="Moore K.A."/>
            <person name="Paszkiewicz K."/>
            <person name="Jones T."/>
            <person name="Grant M."/>
            <person name="Ambacheew D."/>
            <person name="Muzemil S."/>
            <person name="Studholme D.J."/>
        </authorList>
    </citation>
    <scope>NUCLEOTIDE SEQUENCE [LARGE SCALE GENOMIC DNA]</scope>
</reference>